<feature type="region of interest" description="Disordered" evidence="1">
    <location>
        <begin position="187"/>
        <end position="228"/>
    </location>
</feature>
<keyword evidence="3" id="KW-1185">Reference proteome</keyword>
<sequence length="228" mass="24879">MSLDRRQFQGACELEDFDDLNMENARKRRASDHPNGYFSSPSLADSSDASVSWPSPPNNAPPKSCRSGNATNGAAATSKNGGYKGGASSQQPKKNEGGPQCTRDKENEDPRKAERKARSSKSFNGSLHDGFGRGCVHKNAGRMRTKSPVGKPMILSRRLSYKINNGTPQKSPVMAVRLMFSPMPVARYQSKKSRTDRHGQSSLETLEPSNVTATARKPQANLPKRKSV</sequence>
<comment type="caution">
    <text evidence="2">The sequence shown here is derived from an EMBL/GenBank/DDBJ whole genome shotgun (WGS) entry which is preliminary data.</text>
</comment>
<evidence type="ECO:0000313" key="3">
    <source>
        <dbReference type="Proteomes" id="UP001516023"/>
    </source>
</evidence>
<reference evidence="2 3" key="1">
    <citation type="journal article" date="2020" name="G3 (Bethesda)">
        <title>Improved Reference Genome for Cyclotella cryptica CCMP332, a Model for Cell Wall Morphogenesis, Salinity Adaptation, and Lipid Production in Diatoms (Bacillariophyta).</title>
        <authorList>
            <person name="Roberts W.R."/>
            <person name="Downey K.M."/>
            <person name="Ruck E.C."/>
            <person name="Traller J.C."/>
            <person name="Alverson A.J."/>
        </authorList>
    </citation>
    <scope>NUCLEOTIDE SEQUENCE [LARGE SCALE GENOMIC DNA]</scope>
    <source>
        <strain evidence="2 3">CCMP332</strain>
    </source>
</reference>
<dbReference type="Proteomes" id="UP001516023">
    <property type="component" value="Unassembled WGS sequence"/>
</dbReference>
<organism evidence="2 3">
    <name type="scientific">Cyclotella cryptica</name>
    <dbReference type="NCBI Taxonomy" id="29204"/>
    <lineage>
        <taxon>Eukaryota</taxon>
        <taxon>Sar</taxon>
        <taxon>Stramenopiles</taxon>
        <taxon>Ochrophyta</taxon>
        <taxon>Bacillariophyta</taxon>
        <taxon>Coscinodiscophyceae</taxon>
        <taxon>Thalassiosirophycidae</taxon>
        <taxon>Stephanodiscales</taxon>
        <taxon>Stephanodiscaceae</taxon>
        <taxon>Cyclotella</taxon>
    </lineage>
</organism>
<feature type="compositionally biased region" description="Basic residues" evidence="1">
    <location>
        <begin position="135"/>
        <end position="145"/>
    </location>
</feature>
<name>A0ABD3Q8Q3_9STRA</name>
<feature type="region of interest" description="Disordered" evidence="1">
    <location>
        <begin position="1"/>
        <end position="20"/>
    </location>
</feature>
<protein>
    <submittedName>
        <fullName evidence="2">Uncharacterized protein</fullName>
    </submittedName>
</protein>
<gene>
    <name evidence="2" type="ORF">HJC23_002207</name>
</gene>
<evidence type="ECO:0000313" key="2">
    <source>
        <dbReference type="EMBL" id="KAL3795936.1"/>
    </source>
</evidence>
<accession>A0ABD3Q8Q3</accession>
<feature type="compositionally biased region" description="Polar residues" evidence="1">
    <location>
        <begin position="200"/>
        <end position="213"/>
    </location>
</feature>
<dbReference type="AlphaFoldDB" id="A0ABD3Q8Q3"/>
<evidence type="ECO:0000256" key="1">
    <source>
        <dbReference type="SAM" id="MobiDB-lite"/>
    </source>
</evidence>
<feature type="compositionally biased region" description="Low complexity" evidence="1">
    <location>
        <begin position="39"/>
        <end position="52"/>
    </location>
</feature>
<dbReference type="EMBL" id="JABMIG020000067">
    <property type="protein sequence ID" value="KAL3795936.1"/>
    <property type="molecule type" value="Genomic_DNA"/>
</dbReference>
<proteinExistence type="predicted"/>
<feature type="compositionally biased region" description="Basic and acidic residues" evidence="1">
    <location>
        <begin position="102"/>
        <end position="112"/>
    </location>
</feature>
<feature type="region of interest" description="Disordered" evidence="1">
    <location>
        <begin position="25"/>
        <end position="153"/>
    </location>
</feature>
<feature type="compositionally biased region" description="Polar residues" evidence="1">
    <location>
        <begin position="66"/>
        <end position="80"/>
    </location>
</feature>